<dbReference type="InterPro" id="IPR004360">
    <property type="entry name" value="Glyas_Fos-R_dOase_dom"/>
</dbReference>
<protein>
    <submittedName>
        <fullName evidence="2">Glyoxalase</fullName>
    </submittedName>
</protein>
<sequence>MGQPVVHFEIIGTDPAALRSYYGDLFGWTFGVGDAATDAVSAPGEYGFVDGGTTGDGTGINGGVAGGTGHRPRVLFYVGVPDVEAALQRAESLGGERILGPAPTSGGAIAVGHFTDPEGNLIGVAGPPR</sequence>
<dbReference type="InterPro" id="IPR037523">
    <property type="entry name" value="VOC_core"/>
</dbReference>
<reference evidence="2 3" key="1">
    <citation type="submission" date="2021-01" db="EMBL/GenBank/DDBJ databases">
        <title>Whole genome shotgun sequence of Plantactinospora endophytica NBRC 110450.</title>
        <authorList>
            <person name="Komaki H."/>
            <person name="Tamura T."/>
        </authorList>
    </citation>
    <scope>NUCLEOTIDE SEQUENCE [LARGE SCALE GENOMIC DNA]</scope>
    <source>
        <strain evidence="2 3">NBRC 110450</strain>
    </source>
</reference>
<name>A0ABQ4EBN4_9ACTN</name>
<dbReference type="RefSeq" id="WP_203870404.1">
    <property type="nucleotide sequence ID" value="NZ_BONW01000041.1"/>
</dbReference>
<dbReference type="Gene3D" id="3.10.180.10">
    <property type="entry name" value="2,3-Dihydroxybiphenyl 1,2-Dioxygenase, domain 1"/>
    <property type="match status" value="1"/>
</dbReference>
<proteinExistence type="predicted"/>
<evidence type="ECO:0000313" key="2">
    <source>
        <dbReference type="EMBL" id="GIG92060.1"/>
    </source>
</evidence>
<evidence type="ECO:0000259" key="1">
    <source>
        <dbReference type="PROSITE" id="PS51819"/>
    </source>
</evidence>
<comment type="caution">
    <text evidence="2">The sequence shown here is derived from an EMBL/GenBank/DDBJ whole genome shotgun (WGS) entry which is preliminary data.</text>
</comment>
<gene>
    <name evidence="2" type="ORF">Pen02_69960</name>
</gene>
<dbReference type="PROSITE" id="PS51819">
    <property type="entry name" value="VOC"/>
    <property type="match status" value="1"/>
</dbReference>
<keyword evidence="3" id="KW-1185">Reference proteome</keyword>
<feature type="domain" description="VOC" evidence="1">
    <location>
        <begin position="4"/>
        <end position="127"/>
    </location>
</feature>
<dbReference type="EMBL" id="BONW01000041">
    <property type="protein sequence ID" value="GIG92060.1"/>
    <property type="molecule type" value="Genomic_DNA"/>
</dbReference>
<accession>A0ABQ4EBN4</accession>
<dbReference type="SUPFAM" id="SSF54593">
    <property type="entry name" value="Glyoxalase/Bleomycin resistance protein/Dihydroxybiphenyl dioxygenase"/>
    <property type="match status" value="1"/>
</dbReference>
<organism evidence="2 3">
    <name type="scientific">Plantactinospora endophytica</name>
    <dbReference type="NCBI Taxonomy" id="673535"/>
    <lineage>
        <taxon>Bacteria</taxon>
        <taxon>Bacillati</taxon>
        <taxon>Actinomycetota</taxon>
        <taxon>Actinomycetes</taxon>
        <taxon>Micromonosporales</taxon>
        <taxon>Micromonosporaceae</taxon>
        <taxon>Plantactinospora</taxon>
    </lineage>
</organism>
<dbReference type="InterPro" id="IPR029068">
    <property type="entry name" value="Glyas_Bleomycin-R_OHBP_Dase"/>
</dbReference>
<evidence type="ECO:0000313" key="3">
    <source>
        <dbReference type="Proteomes" id="UP000646749"/>
    </source>
</evidence>
<dbReference type="InterPro" id="IPR052164">
    <property type="entry name" value="Anthracycline_SecMetBiosynth"/>
</dbReference>
<dbReference type="Proteomes" id="UP000646749">
    <property type="component" value="Unassembled WGS sequence"/>
</dbReference>
<dbReference type="Pfam" id="PF00903">
    <property type="entry name" value="Glyoxalase"/>
    <property type="match status" value="1"/>
</dbReference>
<dbReference type="PANTHER" id="PTHR33993">
    <property type="entry name" value="GLYOXALASE-RELATED"/>
    <property type="match status" value="1"/>
</dbReference>